<dbReference type="Proteomes" id="UP000239434">
    <property type="component" value="Unassembled WGS sequence"/>
</dbReference>
<accession>A0A2S9IMI0</accession>
<name>A0A2S9IMI0_9HYPH</name>
<sequence length="141" mass="14901">MANNQTVSQRWEAYLPSKTLWFWSVAGAVVLTMIVGFTAGGWTTGGTAAEMAAKSARTARTELVANLCVENFVNASGASQNLATLKEMSSYKRDNFIEDGGWNKLAGMQKDAPGAADLCAGKLTAMDTIPARNVSSDQTSG</sequence>
<reference evidence="2 3" key="1">
    <citation type="submission" date="2018-02" db="EMBL/GenBank/DDBJ databases">
        <title>The draft genome of Phyllobacterium sp. 1N-3.</title>
        <authorList>
            <person name="Liu L."/>
            <person name="Li L."/>
            <person name="Zhang X."/>
            <person name="Wang T."/>
            <person name="Liang L."/>
        </authorList>
    </citation>
    <scope>NUCLEOTIDE SEQUENCE [LARGE SCALE GENOMIC DNA]</scope>
    <source>
        <strain evidence="2 3">1N-3</strain>
    </source>
</reference>
<proteinExistence type="predicted"/>
<keyword evidence="1" id="KW-1133">Transmembrane helix</keyword>
<gene>
    <name evidence="2" type="ORF">C5748_19835</name>
</gene>
<evidence type="ECO:0000313" key="2">
    <source>
        <dbReference type="EMBL" id="PRD41717.1"/>
    </source>
</evidence>
<dbReference type="RefSeq" id="WP_105743675.1">
    <property type="nucleotide sequence ID" value="NZ_PVBR01000017.1"/>
</dbReference>
<feature type="transmembrane region" description="Helical" evidence="1">
    <location>
        <begin position="20"/>
        <end position="42"/>
    </location>
</feature>
<organism evidence="2 3">
    <name type="scientific">Phyllobacterium phragmitis</name>
    <dbReference type="NCBI Taxonomy" id="2670329"/>
    <lineage>
        <taxon>Bacteria</taxon>
        <taxon>Pseudomonadati</taxon>
        <taxon>Pseudomonadota</taxon>
        <taxon>Alphaproteobacteria</taxon>
        <taxon>Hyphomicrobiales</taxon>
        <taxon>Phyllobacteriaceae</taxon>
        <taxon>Phyllobacterium</taxon>
    </lineage>
</organism>
<keyword evidence="1" id="KW-0472">Membrane</keyword>
<evidence type="ECO:0000256" key="1">
    <source>
        <dbReference type="SAM" id="Phobius"/>
    </source>
</evidence>
<evidence type="ECO:0000313" key="3">
    <source>
        <dbReference type="Proteomes" id="UP000239434"/>
    </source>
</evidence>
<keyword evidence="3" id="KW-1185">Reference proteome</keyword>
<dbReference type="EMBL" id="PVBR01000017">
    <property type="protein sequence ID" value="PRD41717.1"/>
    <property type="molecule type" value="Genomic_DNA"/>
</dbReference>
<keyword evidence="1" id="KW-0812">Transmembrane</keyword>
<protein>
    <submittedName>
        <fullName evidence="2">Uncharacterized protein</fullName>
    </submittedName>
</protein>
<comment type="caution">
    <text evidence="2">The sequence shown here is derived from an EMBL/GenBank/DDBJ whole genome shotgun (WGS) entry which is preliminary data.</text>
</comment>
<dbReference type="AlphaFoldDB" id="A0A2S9IMI0"/>